<evidence type="ECO:0000313" key="2">
    <source>
        <dbReference type="Proteomes" id="UP001215598"/>
    </source>
</evidence>
<accession>A0AAD7HRH0</accession>
<sequence>MSIEFASFFVMERCCGPQAQLAHLPSTTLGRKLSSRLPFRRLACCGTSLRPHISFGLNEPLPARFFAFKPMDQVAQKLLSRLRPYCGASAKSIFIQELIDHFTFLSMYRACILLPAGKVCRKVHSSPNIAMRPTDYDLDPARNCRLAGAPELAPHTESRVHVSFLAGSCMSPSKVFTPGVNAALLAIALTDSMWIQVDLSPNCNEIKLTNRLIGIVCLGRPNYARLNQGLEPQVLIQHVQFIQVGVTMSVWIQHSTALRLLELEELLLRWFAVLELELNPFDVQAQTNIHSMFMNSGVLFPSIGACPDIVAFVHYSGSEVQLLTRRTNDPSNVDNPAE</sequence>
<organism evidence="1 2">
    <name type="scientific">Mycena metata</name>
    <dbReference type="NCBI Taxonomy" id="1033252"/>
    <lineage>
        <taxon>Eukaryota</taxon>
        <taxon>Fungi</taxon>
        <taxon>Dikarya</taxon>
        <taxon>Basidiomycota</taxon>
        <taxon>Agaricomycotina</taxon>
        <taxon>Agaricomycetes</taxon>
        <taxon>Agaricomycetidae</taxon>
        <taxon>Agaricales</taxon>
        <taxon>Marasmiineae</taxon>
        <taxon>Mycenaceae</taxon>
        <taxon>Mycena</taxon>
    </lineage>
</organism>
<comment type="caution">
    <text evidence="1">The sequence shown here is derived from an EMBL/GenBank/DDBJ whole genome shotgun (WGS) entry which is preliminary data.</text>
</comment>
<evidence type="ECO:0000313" key="1">
    <source>
        <dbReference type="EMBL" id="KAJ7726493.1"/>
    </source>
</evidence>
<dbReference type="EMBL" id="JARKIB010000186">
    <property type="protein sequence ID" value="KAJ7726493.1"/>
    <property type="molecule type" value="Genomic_DNA"/>
</dbReference>
<dbReference type="Proteomes" id="UP001215598">
    <property type="component" value="Unassembled WGS sequence"/>
</dbReference>
<gene>
    <name evidence="1" type="ORF">B0H16DRAFT_1471333</name>
</gene>
<name>A0AAD7HRH0_9AGAR</name>
<keyword evidence="2" id="KW-1185">Reference proteome</keyword>
<proteinExistence type="predicted"/>
<dbReference type="AlphaFoldDB" id="A0AAD7HRH0"/>
<reference evidence="1" key="1">
    <citation type="submission" date="2023-03" db="EMBL/GenBank/DDBJ databases">
        <title>Massive genome expansion in bonnet fungi (Mycena s.s.) driven by repeated elements and novel gene families across ecological guilds.</title>
        <authorList>
            <consortium name="Lawrence Berkeley National Laboratory"/>
            <person name="Harder C.B."/>
            <person name="Miyauchi S."/>
            <person name="Viragh M."/>
            <person name="Kuo A."/>
            <person name="Thoen E."/>
            <person name="Andreopoulos B."/>
            <person name="Lu D."/>
            <person name="Skrede I."/>
            <person name="Drula E."/>
            <person name="Henrissat B."/>
            <person name="Morin E."/>
            <person name="Kohler A."/>
            <person name="Barry K."/>
            <person name="LaButti K."/>
            <person name="Morin E."/>
            <person name="Salamov A."/>
            <person name="Lipzen A."/>
            <person name="Mereny Z."/>
            <person name="Hegedus B."/>
            <person name="Baldrian P."/>
            <person name="Stursova M."/>
            <person name="Weitz H."/>
            <person name="Taylor A."/>
            <person name="Grigoriev I.V."/>
            <person name="Nagy L.G."/>
            <person name="Martin F."/>
            <person name="Kauserud H."/>
        </authorList>
    </citation>
    <scope>NUCLEOTIDE SEQUENCE</scope>
    <source>
        <strain evidence="1">CBHHK182m</strain>
    </source>
</reference>
<protein>
    <submittedName>
        <fullName evidence="1">Uncharacterized protein</fullName>
    </submittedName>
</protein>